<dbReference type="RefSeq" id="WP_354699473.1">
    <property type="nucleotide sequence ID" value="NZ_CP114014.1"/>
</dbReference>
<dbReference type="PROSITE" id="PS51118">
    <property type="entry name" value="HTH_HXLR"/>
    <property type="match status" value="1"/>
</dbReference>
<evidence type="ECO:0000313" key="5">
    <source>
        <dbReference type="EMBL" id="XAY08292.1"/>
    </source>
</evidence>
<dbReference type="InterPro" id="IPR002577">
    <property type="entry name" value="HTH_HxlR"/>
</dbReference>
<evidence type="ECO:0000256" key="3">
    <source>
        <dbReference type="ARBA" id="ARBA00023163"/>
    </source>
</evidence>
<protein>
    <recommendedName>
        <fullName evidence="4">HTH hxlR-type domain-containing protein</fullName>
    </recommendedName>
</protein>
<dbReference type="SUPFAM" id="SSF55718">
    <property type="entry name" value="SCP-like"/>
    <property type="match status" value="1"/>
</dbReference>
<dbReference type="InterPro" id="IPR036390">
    <property type="entry name" value="WH_DNA-bd_sf"/>
</dbReference>
<dbReference type="InterPro" id="IPR036527">
    <property type="entry name" value="SCP2_sterol-bd_dom_sf"/>
</dbReference>
<reference evidence="5" key="1">
    <citation type="submission" date="2022-12" db="EMBL/GenBank/DDBJ databases">
        <title>Paraconexibacter alkalitolerans sp. nov. and Baekduia alba sp. nov., isolated from soil and emended description of the genera Paraconexibacter (Chun et al., 2020) and Baekduia (An et al., 2020).</title>
        <authorList>
            <person name="Vieira S."/>
            <person name="Huber K.J."/>
            <person name="Geppert A."/>
            <person name="Wolf J."/>
            <person name="Neumann-Schaal M."/>
            <person name="Muesken M."/>
            <person name="Overmann J."/>
        </authorList>
    </citation>
    <scope>NUCLEOTIDE SEQUENCE</scope>
    <source>
        <strain evidence="5">AEG42_29</strain>
    </source>
</reference>
<evidence type="ECO:0000256" key="1">
    <source>
        <dbReference type="ARBA" id="ARBA00023015"/>
    </source>
</evidence>
<dbReference type="SUPFAM" id="SSF46785">
    <property type="entry name" value="Winged helix' DNA-binding domain"/>
    <property type="match status" value="1"/>
</dbReference>
<sequence>MAQKKRTYGDACGVARALDLVGERWALMAVRELLLGPKRFTDLRDGLPHVSADVLSQRLRELERAGIVARRTLAPPAASKVYELTPWGRDLEDVVLALGRFGAQAPDSPDGVGTSFDAHLLSMRTLFSPLRARDFALTVDLHLDGQHFRTSVSDQVYSLERGDSDAPDVVITADPGVLLDVVHGRAELDDALAAGTIAVEGDCKQARHYLTLFPLPDPAEVPAAA</sequence>
<dbReference type="KEGG" id="parq:DSM112329_05190"/>
<dbReference type="InterPro" id="IPR029229">
    <property type="entry name" value="Alkyl_sulf_C"/>
</dbReference>
<dbReference type="InterPro" id="IPR036388">
    <property type="entry name" value="WH-like_DNA-bd_sf"/>
</dbReference>
<evidence type="ECO:0000256" key="2">
    <source>
        <dbReference type="ARBA" id="ARBA00023125"/>
    </source>
</evidence>
<keyword evidence="1" id="KW-0805">Transcription regulation</keyword>
<keyword evidence="2" id="KW-0238">DNA-binding</keyword>
<dbReference type="GO" id="GO:0003677">
    <property type="term" value="F:DNA binding"/>
    <property type="evidence" value="ECO:0007669"/>
    <property type="project" value="UniProtKB-KW"/>
</dbReference>
<organism evidence="5">
    <name type="scientific">Paraconexibacter sp. AEG42_29</name>
    <dbReference type="NCBI Taxonomy" id="2997339"/>
    <lineage>
        <taxon>Bacteria</taxon>
        <taxon>Bacillati</taxon>
        <taxon>Actinomycetota</taxon>
        <taxon>Thermoleophilia</taxon>
        <taxon>Solirubrobacterales</taxon>
        <taxon>Paraconexibacteraceae</taxon>
        <taxon>Paraconexibacter</taxon>
    </lineage>
</organism>
<keyword evidence="3" id="KW-0804">Transcription</keyword>
<dbReference type="EMBL" id="CP114014">
    <property type="protein sequence ID" value="XAY08292.1"/>
    <property type="molecule type" value="Genomic_DNA"/>
</dbReference>
<gene>
    <name evidence="5" type="ORF">DSM112329_05190</name>
</gene>
<dbReference type="PANTHER" id="PTHR33204">
    <property type="entry name" value="TRANSCRIPTIONAL REGULATOR, MARR FAMILY"/>
    <property type="match status" value="1"/>
</dbReference>
<evidence type="ECO:0000259" key="4">
    <source>
        <dbReference type="PROSITE" id="PS51118"/>
    </source>
</evidence>
<dbReference type="Pfam" id="PF14864">
    <property type="entry name" value="Alkyl_sulf_C"/>
    <property type="match status" value="1"/>
</dbReference>
<proteinExistence type="predicted"/>
<feature type="domain" description="HTH hxlR-type" evidence="4">
    <location>
        <begin position="12"/>
        <end position="110"/>
    </location>
</feature>
<dbReference type="Gene3D" id="3.30.1050.10">
    <property type="entry name" value="SCP2 sterol-binding domain"/>
    <property type="match status" value="1"/>
</dbReference>
<dbReference type="Gene3D" id="1.10.10.10">
    <property type="entry name" value="Winged helix-like DNA-binding domain superfamily/Winged helix DNA-binding domain"/>
    <property type="match status" value="1"/>
</dbReference>
<accession>A0AAU7B2Q5</accession>
<name>A0AAU7B2Q5_9ACTN</name>
<dbReference type="PANTHER" id="PTHR33204:SF18">
    <property type="entry name" value="TRANSCRIPTIONAL REGULATORY PROTEIN"/>
    <property type="match status" value="1"/>
</dbReference>
<dbReference type="Pfam" id="PF01638">
    <property type="entry name" value="HxlR"/>
    <property type="match status" value="1"/>
</dbReference>
<dbReference type="AlphaFoldDB" id="A0AAU7B2Q5"/>